<sequence>MPYFIYRISREKQLTCLGRREKYREARDEVRQLRSAQEEGDSDLIRLVHAGTEAEAERLLLTPREAPVEGDD</sequence>
<reference evidence="1" key="1">
    <citation type="journal article" date="2020" name="mSystems">
        <title>Genome- and Community-Level Interaction Insights into Carbon Utilization and Element Cycling Functions of Hydrothermarchaeota in Hydrothermal Sediment.</title>
        <authorList>
            <person name="Zhou Z."/>
            <person name="Liu Y."/>
            <person name="Xu W."/>
            <person name="Pan J."/>
            <person name="Luo Z.H."/>
            <person name="Li M."/>
        </authorList>
    </citation>
    <scope>NUCLEOTIDE SEQUENCE [LARGE SCALE GENOMIC DNA]</scope>
    <source>
        <strain evidence="1">HyVt-443</strain>
    </source>
</reference>
<comment type="caution">
    <text evidence="1">The sequence shown here is derived from an EMBL/GenBank/DDBJ whole genome shotgun (WGS) entry which is preliminary data.</text>
</comment>
<protein>
    <submittedName>
        <fullName evidence="1">Uncharacterized protein</fullName>
    </submittedName>
</protein>
<name>A0A831RL82_9GAMM</name>
<evidence type="ECO:0000313" key="1">
    <source>
        <dbReference type="EMBL" id="HEB95473.1"/>
    </source>
</evidence>
<proteinExistence type="predicted"/>
<gene>
    <name evidence="1" type="ORF">ENI96_03440</name>
</gene>
<dbReference type="Proteomes" id="UP000886251">
    <property type="component" value="Unassembled WGS sequence"/>
</dbReference>
<organism evidence="1">
    <name type="scientific">Sedimenticola thiotaurini</name>
    <dbReference type="NCBI Taxonomy" id="1543721"/>
    <lineage>
        <taxon>Bacteria</taxon>
        <taxon>Pseudomonadati</taxon>
        <taxon>Pseudomonadota</taxon>
        <taxon>Gammaproteobacteria</taxon>
        <taxon>Chromatiales</taxon>
        <taxon>Sedimenticolaceae</taxon>
        <taxon>Sedimenticola</taxon>
    </lineage>
</organism>
<dbReference type="EMBL" id="DRKP01000045">
    <property type="protein sequence ID" value="HEB95473.1"/>
    <property type="molecule type" value="Genomic_DNA"/>
</dbReference>
<accession>A0A831RL82</accession>
<dbReference type="AlphaFoldDB" id="A0A831RL82"/>